<keyword evidence="4 7" id="KW-1133">Transmembrane helix</keyword>
<evidence type="ECO:0000256" key="8">
    <source>
        <dbReference type="NCBIfam" id="TIGR02209"/>
    </source>
</evidence>
<evidence type="ECO:0000256" key="5">
    <source>
        <dbReference type="ARBA" id="ARBA00023136"/>
    </source>
</evidence>
<keyword evidence="2 7" id="KW-0132">Cell division</keyword>
<keyword evidence="1 7" id="KW-1003">Cell membrane</keyword>
<dbReference type="NCBIfam" id="TIGR02209">
    <property type="entry name" value="ftsL_broad"/>
    <property type="match status" value="1"/>
</dbReference>
<reference evidence="11" key="1">
    <citation type="submission" date="2016-09" db="EMBL/GenBank/DDBJ databases">
        <title>Draft genome sequence of a novel species of the family Streptococcaceae isolated from flowers.</title>
        <authorList>
            <person name="Chuah L.-O."/>
            <person name="Yap K.-P."/>
            <person name="Thong K.L."/>
            <person name="Liong M.T."/>
            <person name="Ahmad R."/>
            <person name="Rusul G."/>
        </authorList>
    </citation>
    <scope>NUCLEOTIDE SEQUENCE [LARGE SCALE GENOMIC DNA]</scope>
    <source>
        <strain evidence="11">HibF3</strain>
    </source>
</reference>
<dbReference type="HAMAP" id="MF_00910">
    <property type="entry name" value="FtsL"/>
    <property type="match status" value="1"/>
</dbReference>
<keyword evidence="5 7" id="KW-0472">Membrane</keyword>
<dbReference type="GO" id="GO:0005886">
    <property type="term" value="C:plasma membrane"/>
    <property type="evidence" value="ECO:0007669"/>
    <property type="project" value="UniProtKB-SubCell"/>
</dbReference>
<protein>
    <recommendedName>
        <fullName evidence="7 8">Cell division protein FtsL</fullName>
    </recommendedName>
</protein>
<evidence type="ECO:0000256" key="9">
    <source>
        <dbReference type="SAM" id="Coils"/>
    </source>
</evidence>
<dbReference type="GO" id="GO:0043093">
    <property type="term" value="P:FtsZ-dependent cytokinesis"/>
    <property type="evidence" value="ECO:0007669"/>
    <property type="project" value="UniProtKB-UniRule"/>
</dbReference>
<keyword evidence="11" id="KW-1185">Reference proteome</keyword>
<accession>A0A9Q5JI75</accession>
<keyword evidence="9" id="KW-0175">Coiled coil</keyword>
<evidence type="ECO:0000256" key="4">
    <source>
        <dbReference type="ARBA" id="ARBA00022989"/>
    </source>
</evidence>
<comment type="subcellular location">
    <subcellularLocation>
        <location evidence="7">Cell membrane</location>
        <topology evidence="7">Single-pass type II membrane protein</topology>
    </subcellularLocation>
    <text evidence="7">Localizes to the division septum where it forms a ring structure.</text>
</comment>
<feature type="transmembrane region" description="Helical" evidence="7">
    <location>
        <begin position="12"/>
        <end position="29"/>
    </location>
</feature>
<dbReference type="AlphaFoldDB" id="A0A9Q5JI75"/>
<keyword evidence="6 7" id="KW-0131">Cell cycle</keyword>
<evidence type="ECO:0000256" key="3">
    <source>
        <dbReference type="ARBA" id="ARBA00022692"/>
    </source>
</evidence>
<evidence type="ECO:0000313" key="10">
    <source>
        <dbReference type="EMBL" id="OFI47836.1"/>
    </source>
</evidence>
<evidence type="ECO:0000256" key="7">
    <source>
        <dbReference type="HAMAP-Rule" id="MF_00910"/>
    </source>
</evidence>
<comment type="similarity">
    <text evidence="7">Belongs to the FtsL family.</text>
</comment>
<sequence length="91" mass="10726">MNKMTKIEKSFYLVIIFTAIIIAIGTVFVRTKVMQTEQNLSDVQYEIDKKKTRHEELDQQIQELSRSERVIKIAENNNLRSNNKNIRKATK</sequence>
<comment type="function">
    <text evidence="7">Essential cell division protein.</text>
</comment>
<evidence type="ECO:0000313" key="11">
    <source>
        <dbReference type="Proteomes" id="UP000177273"/>
    </source>
</evidence>
<gene>
    <name evidence="7" type="primary">ftsL</name>
    <name evidence="10" type="ORF">BG262_08615</name>
</gene>
<proteinExistence type="inferred from homology"/>
<dbReference type="Proteomes" id="UP000177273">
    <property type="component" value="Unassembled WGS sequence"/>
</dbReference>
<evidence type="ECO:0000256" key="6">
    <source>
        <dbReference type="ARBA" id="ARBA00023306"/>
    </source>
</evidence>
<dbReference type="GO" id="GO:0032153">
    <property type="term" value="C:cell division site"/>
    <property type="evidence" value="ECO:0007669"/>
    <property type="project" value="UniProtKB-UniRule"/>
</dbReference>
<dbReference type="InterPro" id="IPR011922">
    <property type="entry name" value="Cell_div_FtsL"/>
</dbReference>
<dbReference type="EMBL" id="MKIQ01000003">
    <property type="protein sequence ID" value="OFI47836.1"/>
    <property type="molecule type" value="Genomic_DNA"/>
</dbReference>
<feature type="coiled-coil region" evidence="9">
    <location>
        <begin position="40"/>
        <end position="77"/>
    </location>
</feature>
<name>A0A9Q5JI75_9LACT</name>
<comment type="caution">
    <text evidence="10">The sequence shown here is derived from an EMBL/GenBank/DDBJ whole genome shotgun (WGS) entry which is preliminary data.</text>
</comment>
<organism evidence="10 11">
    <name type="scientific">Floricoccus penangensis</name>
    <dbReference type="NCBI Taxonomy" id="1859475"/>
    <lineage>
        <taxon>Bacteria</taxon>
        <taxon>Bacillati</taxon>
        <taxon>Bacillota</taxon>
        <taxon>Bacilli</taxon>
        <taxon>Lactobacillales</taxon>
        <taxon>Streptococcaceae</taxon>
        <taxon>Floricoccus</taxon>
    </lineage>
</organism>
<evidence type="ECO:0000256" key="2">
    <source>
        <dbReference type="ARBA" id="ARBA00022618"/>
    </source>
</evidence>
<keyword evidence="3 7" id="KW-0812">Transmembrane</keyword>
<evidence type="ECO:0000256" key="1">
    <source>
        <dbReference type="ARBA" id="ARBA00022475"/>
    </source>
</evidence>